<evidence type="ECO:0000313" key="3">
    <source>
        <dbReference type="Proteomes" id="UP000612282"/>
    </source>
</evidence>
<comment type="caution">
    <text evidence="2">The sequence shown here is derived from an EMBL/GenBank/DDBJ whole genome shotgun (WGS) entry which is preliminary data.</text>
</comment>
<keyword evidence="3" id="KW-1185">Reference proteome</keyword>
<sequence>MSYRFVDVAEAVQHGEPAPRTSVQDIVAKATRIRKRRRRVAAACSGGAAAVVVTVVVALAGGPPVRSGAGTEVASAPSASAESVAPKTFVQPKSLGTTLGEYRVGTYSVGRVVQATDRYQRLQVFRDDYTTESDGRPFPIAIGTVTAYREGIFDPRKKSLLMPDDGFQLRIGDPEPVTVAGAAGFTYDLSWTMPNSAEMREFLKKRADDPSASPDDLTQDPYSGTAVAWEYLPGAWAVVVPEYGYQVIEPETVSAIAEALTPAPEKRATAPYRLGPLPDGFRVAGVTTAAVGAADIVSDVVISKERLTGPGTVGDNTPGARLRIIQGVPKDHNRPAPGQVVECDNSWGYCTRILSGDWFAEIQRQGRTVSTGDLTRILTALEPTDPADPAKWAPIG</sequence>
<feature type="transmembrane region" description="Helical" evidence="1">
    <location>
        <begin position="40"/>
        <end position="61"/>
    </location>
</feature>
<keyword evidence="1" id="KW-1133">Transmembrane helix</keyword>
<organism evidence="2 3">
    <name type="scientific">Actinoplanes couchii</name>
    <dbReference type="NCBI Taxonomy" id="403638"/>
    <lineage>
        <taxon>Bacteria</taxon>
        <taxon>Bacillati</taxon>
        <taxon>Actinomycetota</taxon>
        <taxon>Actinomycetes</taxon>
        <taxon>Micromonosporales</taxon>
        <taxon>Micromonosporaceae</taxon>
        <taxon>Actinoplanes</taxon>
    </lineage>
</organism>
<dbReference type="Proteomes" id="UP000612282">
    <property type="component" value="Unassembled WGS sequence"/>
</dbReference>
<dbReference type="EMBL" id="BOMG01000061">
    <property type="protein sequence ID" value="GID56637.1"/>
    <property type="molecule type" value="Genomic_DNA"/>
</dbReference>
<reference evidence="2 3" key="1">
    <citation type="submission" date="2021-01" db="EMBL/GenBank/DDBJ databases">
        <title>Whole genome shotgun sequence of Actinoplanes couchii NBRC 106145.</title>
        <authorList>
            <person name="Komaki H."/>
            <person name="Tamura T."/>
        </authorList>
    </citation>
    <scope>NUCLEOTIDE SEQUENCE [LARGE SCALE GENOMIC DNA]</scope>
    <source>
        <strain evidence="2 3">NBRC 106145</strain>
    </source>
</reference>
<name>A0ABQ3XDP9_9ACTN</name>
<evidence type="ECO:0000256" key="1">
    <source>
        <dbReference type="SAM" id="Phobius"/>
    </source>
</evidence>
<protein>
    <recommendedName>
        <fullName evidence="4">LigA</fullName>
    </recommendedName>
</protein>
<proteinExistence type="predicted"/>
<evidence type="ECO:0000313" key="2">
    <source>
        <dbReference type="EMBL" id="GID56637.1"/>
    </source>
</evidence>
<keyword evidence="1" id="KW-0472">Membrane</keyword>
<accession>A0ABQ3XDP9</accession>
<gene>
    <name evidence="2" type="ORF">Aco03nite_050410</name>
</gene>
<keyword evidence="1" id="KW-0812">Transmembrane</keyword>
<evidence type="ECO:0008006" key="4">
    <source>
        <dbReference type="Google" id="ProtNLM"/>
    </source>
</evidence>
<dbReference type="RefSeq" id="WP_203798497.1">
    <property type="nucleotide sequence ID" value="NZ_BAAAQE010000018.1"/>
</dbReference>